<organism evidence="1">
    <name type="scientific">Rhizophora mucronata</name>
    <name type="common">Asiatic mangrove</name>
    <dbReference type="NCBI Taxonomy" id="61149"/>
    <lineage>
        <taxon>Eukaryota</taxon>
        <taxon>Viridiplantae</taxon>
        <taxon>Streptophyta</taxon>
        <taxon>Embryophyta</taxon>
        <taxon>Tracheophyta</taxon>
        <taxon>Spermatophyta</taxon>
        <taxon>Magnoliopsida</taxon>
        <taxon>eudicotyledons</taxon>
        <taxon>Gunneridae</taxon>
        <taxon>Pentapetalae</taxon>
        <taxon>rosids</taxon>
        <taxon>fabids</taxon>
        <taxon>Malpighiales</taxon>
        <taxon>Rhizophoraceae</taxon>
        <taxon>Rhizophora</taxon>
    </lineage>
</organism>
<evidence type="ECO:0000313" key="1">
    <source>
        <dbReference type="EMBL" id="MBX49418.1"/>
    </source>
</evidence>
<dbReference type="EMBL" id="GGEC01068934">
    <property type="protein sequence ID" value="MBX49418.1"/>
    <property type="molecule type" value="Transcribed_RNA"/>
</dbReference>
<reference evidence="1" key="1">
    <citation type="submission" date="2018-02" db="EMBL/GenBank/DDBJ databases">
        <title>Rhizophora mucronata_Transcriptome.</title>
        <authorList>
            <person name="Meera S.P."/>
            <person name="Sreeshan A."/>
            <person name="Augustine A."/>
        </authorList>
    </citation>
    <scope>NUCLEOTIDE SEQUENCE</scope>
    <source>
        <tissue evidence="1">Leaf</tissue>
    </source>
</reference>
<proteinExistence type="predicted"/>
<name>A0A2P2P3V0_RHIMU</name>
<protein>
    <submittedName>
        <fullName evidence="1">Uncharacterized protein</fullName>
    </submittedName>
</protein>
<sequence>MCLGHPYLLVYNVDITRMPNPSLKTSIKLTKLLL</sequence>
<dbReference type="AlphaFoldDB" id="A0A2P2P3V0"/>
<accession>A0A2P2P3V0</accession>